<comment type="caution">
    <text evidence="1">The sequence shown here is derived from an EMBL/GenBank/DDBJ whole genome shotgun (WGS) entry which is preliminary data.</text>
</comment>
<gene>
    <name evidence="1" type="ORF">KC19_8G100800</name>
</gene>
<proteinExistence type="predicted"/>
<name>A0A8T0GZL7_CERPU</name>
<protein>
    <submittedName>
        <fullName evidence="1">Uncharacterized protein</fullName>
    </submittedName>
</protein>
<dbReference type="AlphaFoldDB" id="A0A8T0GZL7"/>
<evidence type="ECO:0000313" key="1">
    <source>
        <dbReference type="EMBL" id="KAG0564313.1"/>
    </source>
</evidence>
<dbReference type="Proteomes" id="UP000822688">
    <property type="component" value="Chromosome 8"/>
</dbReference>
<sequence length="144" mass="15669">MDSFLVSEGEPINDGHRCFGPGCPGCKTPKSRSRITSHPDSTRTPNHYCVGPGCPKCNIARRRSTLRARSALHKCNTKRTASSMIAHICAIQLVSSFEASPLFDGSSRFLNSDVRVAESSYAPQPEPPHKCTTFPCRVCGKGMD</sequence>
<evidence type="ECO:0000313" key="2">
    <source>
        <dbReference type="Proteomes" id="UP000822688"/>
    </source>
</evidence>
<keyword evidence="2" id="KW-1185">Reference proteome</keyword>
<accession>A0A8T0GZL7</accession>
<reference evidence="1" key="1">
    <citation type="submission" date="2020-06" db="EMBL/GenBank/DDBJ databases">
        <title>WGS assembly of Ceratodon purpureus strain R40.</title>
        <authorList>
            <person name="Carey S.B."/>
            <person name="Jenkins J."/>
            <person name="Shu S."/>
            <person name="Lovell J.T."/>
            <person name="Sreedasyam A."/>
            <person name="Maumus F."/>
            <person name="Tiley G.P."/>
            <person name="Fernandez-Pozo N."/>
            <person name="Barry K."/>
            <person name="Chen C."/>
            <person name="Wang M."/>
            <person name="Lipzen A."/>
            <person name="Daum C."/>
            <person name="Saski C.A."/>
            <person name="Payton A.C."/>
            <person name="Mcbreen J.C."/>
            <person name="Conrad R.E."/>
            <person name="Kollar L.M."/>
            <person name="Olsson S."/>
            <person name="Huttunen S."/>
            <person name="Landis J.B."/>
            <person name="Wickett N.J."/>
            <person name="Johnson M.G."/>
            <person name="Rensing S.A."/>
            <person name="Grimwood J."/>
            <person name="Schmutz J."/>
            <person name="Mcdaniel S.F."/>
        </authorList>
    </citation>
    <scope>NUCLEOTIDE SEQUENCE</scope>
    <source>
        <strain evidence="1">R40</strain>
    </source>
</reference>
<dbReference type="EMBL" id="CM026429">
    <property type="protein sequence ID" value="KAG0564313.1"/>
    <property type="molecule type" value="Genomic_DNA"/>
</dbReference>
<organism evidence="1 2">
    <name type="scientific">Ceratodon purpureus</name>
    <name type="common">Fire moss</name>
    <name type="synonym">Dicranum purpureum</name>
    <dbReference type="NCBI Taxonomy" id="3225"/>
    <lineage>
        <taxon>Eukaryota</taxon>
        <taxon>Viridiplantae</taxon>
        <taxon>Streptophyta</taxon>
        <taxon>Embryophyta</taxon>
        <taxon>Bryophyta</taxon>
        <taxon>Bryophytina</taxon>
        <taxon>Bryopsida</taxon>
        <taxon>Dicranidae</taxon>
        <taxon>Pseudoditrichales</taxon>
        <taxon>Ditrichaceae</taxon>
        <taxon>Ceratodon</taxon>
    </lineage>
</organism>